<dbReference type="PANTHER" id="PTHR45690:SF19">
    <property type="entry name" value="NACHT, LRR AND PYD DOMAINS-CONTAINING PROTEIN 3"/>
    <property type="match status" value="1"/>
</dbReference>
<keyword evidence="2" id="KW-0963">Cytoplasm</keyword>
<proteinExistence type="predicted"/>
<dbReference type="InterPro" id="IPR050637">
    <property type="entry name" value="NLRP_innate_immun_reg"/>
</dbReference>
<dbReference type="GO" id="GO:0005737">
    <property type="term" value="C:cytoplasm"/>
    <property type="evidence" value="ECO:0007669"/>
    <property type="project" value="UniProtKB-SubCell"/>
</dbReference>
<evidence type="ECO:0000256" key="1">
    <source>
        <dbReference type="ARBA" id="ARBA00004496"/>
    </source>
</evidence>
<dbReference type="EMBL" id="CAJFCJ010000044">
    <property type="protein sequence ID" value="CAD5126361.1"/>
    <property type="molecule type" value="Genomic_DNA"/>
</dbReference>
<organism evidence="4 5">
    <name type="scientific">Dimorphilus gyrociliatus</name>
    <dbReference type="NCBI Taxonomy" id="2664684"/>
    <lineage>
        <taxon>Eukaryota</taxon>
        <taxon>Metazoa</taxon>
        <taxon>Spiralia</taxon>
        <taxon>Lophotrochozoa</taxon>
        <taxon>Annelida</taxon>
        <taxon>Polychaeta</taxon>
        <taxon>Polychaeta incertae sedis</taxon>
        <taxon>Dinophilidae</taxon>
        <taxon>Dimorphilus</taxon>
    </lineage>
</organism>
<comment type="caution">
    <text evidence="4">The sequence shown here is derived from an EMBL/GenBank/DDBJ whole genome shotgun (WGS) entry which is preliminary data.</text>
</comment>
<dbReference type="AlphaFoldDB" id="A0A7I8WE09"/>
<evidence type="ECO:0000313" key="5">
    <source>
        <dbReference type="Proteomes" id="UP000549394"/>
    </source>
</evidence>
<protein>
    <submittedName>
        <fullName evidence="4">DgyrCDS14504</fullName>
    </submittedName>
</protein>
<evidence type="ECO:0000313" key="4">
    <source>
        <dbReference type="EMBL" id="CAD5126361.1"/>
    </source>
</evidence>
<evidence type="ECO:0000256" key="2">
    <source>
        <dbReference type="ARBA" id="ARBA00022490"/>
    </source>
</evidence>
<dbReference type="InterPro" id="IPR032675">
    <property type="entry name" value="LRR_dom_sf"/>
</dbReference>
<comment type="subcellular location">
    <subcellularLocation>
        <location evidence="1">Cytoplasm</location>
    </subcellularLocation>
</comment>
<sequence>MTEREFEILFNWLRVCNNLNHLNLSDNSLNDSSMEQYRSLLEKKNLNKLKCLSLKKCMITKTGMNSLSKALSYLNDLRIIQLDNNDFGNDTLRNLYNGLKGCTQLEEISLKGSQLISFDFQLYKLFGNLKRVFACNNCFIDLSWIDPESFPNESTHFSMANIQMILPKSVINHILPKTLIHLNISGSDLDRWESGILEVISELTNLEYLKLKKCNLNKNSIETVKNTFVRLEKLKSLDFSNNNLGNESFLNSILTVLNEKKHFSELFVNGCCILDINFGDDSPIKLSTFDLSNNKLSETTVRNLANFWLEMNKLEKKVEFYMSNCVNHWNGLLQSCQLTNLLEIKNLAVLDISSNGIGKTNMEEILRKCYLNLTNLTEIYIYNNKLEGNILFKMIEYILNMKKLQVLNSSKHSKHYNFKMGEDYFKFSFLEFIDDIDKDIFNLYRLFEISMVIKNSVTSNILTITENRTPSKYLKYYLNILIFGKFQFSALNISQIVLDEQHLQLFSQISFLNNMLNSLSINEVTIRYTSQNRLNFGKNLKNLTLIRLLNIEFVPSENEQHFWDQILQNFTWNTNNCPGLNTLVISFGECNVSHHLSNIIKINRVSLTAICIENSTIGCRILRTIRKNCKNLLELSLWHSKINLIRGSDQTLLTNIFSFNQQLKYIELGHCTNIPHFNDTLQQIEKLEKLEKLGVRKQKFSIERLLNIIRVECQQLYMLDIAKCELGDKSINKFMRRIEEKNLFQMRQLTLRKNNLKRDGFDSDLLCKVLKRLCSLVIFSITENEIGDEHCLKILETLPITCKNLRMLYMSDCKLSLKNDTKLVNCIKKLQHLQVAVLNENKYEQTFCLVLESFNGKLSLTTLKLGSVTFSDGDWEYLQLKENHPSPPTRQSVKIILESFEKSFDRIFNLTHLDLSKNQFGDIIGKILFQQLSKNTKLLQILEFNDCQFTSLSIQYFINLLKCLKELKTLSISKNSYGNCGHEILSTLHAFCKNITNISMDNCNLEKSICYGIIEFSELPNKLKLVSLKDNPNLINFIPYLANIQFTIKYDNNDG</sequence>
<dbReference type="SUPFAM" id="SSF52047">
    <property type="entry name" value="RNI-like"/>
    <property type="match status" value="3"/>
</dbReference>
<dbReference type="Proteomes" id="UP000549394">
    <property type="component" value="Unassembled WGS sequence"/>
</dbReference>
<keyword evidence="3" id="KW-0677">Repeat</keyword>
<dbReference type="PANTHER" id="PTHR45690">
    <property type="entry name" value="NACHT, LRR AND PYD DOMAINS-CONTAINING PROTEIN 12"/>
    <property type="match status" value="1"/>
</dbReference>
<dbReference type="OrthoDB" id="120976at2759"/>
<accession>A0A7I8WE09</accession>
<evidence type="ECO:0000256" key="3">
    <source>
        <dbReference type="ARBA" id="ARBA00022737"/>
    </source>
</evidence>
<gene>
    <name evidence="4" type="ORF">DGYR_LOCUS13609</name>
</gene>
<name>A0A7I8WE09_9ANNE</name>
<dbReference type="Gene3D" id="3.80.10.10">
    <property type="entry name" value="Ribonuclease Inhibitor"/>
    <property type="match status" value="4"/>
</dbReference>
<keyword evidence="5" id="KW-1185">Reference proteome</keyword>
<reference evidence="4 5" key="1">
    <citation type="submission" date="2020-08" db="EMBL/GenBank/DDBJ databases">
        <authorList>
            <person name="Hejnol A."/>
        </authorList>
    </citation>
    <scope>NUCLEOTIDE SEQUENCE [LARGE SCALE GENOMIC DNA]</scope>
</reference>